<feature type="non-terminal residue" evidence="1">
    <location>
        <position position="1"/>
    </location>
</feature>
<gene>
    <name evidence="1" type="ORF">S01H1_39043</name>
</gene>
<proteinExistence type="predicted"/>
<organism evidence="1">
    <name type="scientific">marine sediment metagenome</name>
    <dbReference type="NCBI Taxonomy" id="412755"/>
    <lineage>
        <taxon>unclassified sequences</taxon>
        <taxon>metagenomes</taxon>
        <taxon>ecological metagenomes</taxon>
    </lineage>
</organism>
<dbReference type="AlphaFoldDB" id="X0WB03"/>
<accession>X0WB03</accession>
<evidence type="ECO:0000313" key="1">
    <source>
        <dbReference type="EMBL" id="GAG09841.1"/>
    </source>
</evidence>
<reference evidence="1" key="1">
    <citation type="journal article" date="2014" name="Front. Microbiol.">
        <title>High frequency of phylogenetically diverse reductive dehalogenase-homologous genes in deep subseafloor sedimentary metagenomes.</title>
        <authorList>
            <person name="Kawai M."/>
            <person name="Futagami T."/>
            <person name="Toyoda A."/>
            <person name="Takaki Y."/>
            <person name="Nishi S."/>
            <person name="Hori S."/>
            <person name="Arai W."/>
            <person name="Tsubouchi T."/>
            <person name="Morono Y."/>
            <person name="Uchiyama I."/>
            <person name="Ito T."/>
            <person name="Fujiyama A."/>
            <person name="Inagaki F."/>
            <person name="Takami H."/>
        </authorList>
    </citation>
    <scope>NUCLEOTIDE SEQUENCE</scope>
    <source>
        <strain evidence="1">Expedition CK06-06</strain>
    </source>
</reference>
<dbReference type="EMBL" id="BARS01024604">
    <property type="protein sequence ID" value="GAG09841.1"/>
    <property type="molecule type" value="Genomic_DNA"/>
</dbReference>
<name>X0WB03_9ZZZZ</name>
<sequence length="33" mass="3725">DLQFLLAVQRIASIPDGFVNVMLLGERSTHVWV</sequence>
<protein>
    <submittedName>
        <fullName evidence="1">Uncharacterized protein</fullName>
    </submittedName>
</protein>
<comment type="caution">
    <text evidence="1">The sequence shown here is derived from an EMBL/GenBank/DDBJ whole genome shotgun (WGS) entry which is preliminary data.</text>
</comment>